<accession>A0A8C5SCU5</accession>
<feature type="chain" id="PRO_5033997480" description="Gla domain-containing protein" evidence="2">
    <location>
        <begin position="20"/>
        <end position="90"/>
    </location>
</feature>
<evidence type="ECO:0000256" key="1">
    <source>
        <dbReference type="ARBA" id="ARBA00023157"/>
    </source>
</evidence>
<dbReference type="Proteomes" id="UP000694406">
    <property type="component" value="Unplaced"/>
</dbReference>
<dbReference type="Ensembl" id="ENSLLTT00000016730.1">
    <property type="protein sequence ID" value="ENSLLTP00000016116.1"/>
    <property type="gene ID" value="ENSLLTG00000012327.1"/>
</dbReference>
<dbReference type="FunFam" id="4.10.740.10:FF:000001">
    <property type="entry name" value="vitamin K-dependent protein S"/>
    <property type="match status" value="1"/>
</dbReference>
<sequence>IGRKLNIFLFSVLFSLLRAAFMFFEEILQGDLERECLEEKCTYEEAREAFENTEETHDRPKLSQPAFLLKAGREFRNSQFLPGSLTTRHH</sequence>
<dbReference type="SMART" id="SM00069">
    <property type="entry name" value="GLA"/>
    <property type="match status" value="1"/>
</dbReference>
<dbReference type="PRINTS" id="PR00001">
    <property type="entry name" value="GLABLOOD"/>
</dbReference>
<dbReference type="InterPro" id="IPR035972">
    <property type="entry name" value="GLA-like_dom_SF"/>
</dbReference>
<evidence type="ECO:0000259" key="3">
    <source>
        <dbReference type="PROSITE" id="PS50998"/>
    </source>
</evidence>
<dbReference type="Gene3D" id="4.10.740.10">
    <property type="entry name" value="Coagulation Factor IX"/>
    <property type="match status" value="1"/>
</dbReference>
<reference evidence="4" key="1">
    <citation type="submission" date="2025-08" db="UniProtKB">
        <authorList>
            <consortium name="Ensembl"/>
        </authorList>
    </citation>
    <scope>IDENTIFICATION</scope>
</reference>
<dbReference type="GO" id="GO:0005509">
    <property type="term" value="F:calcium ion binding"/>
    <property type="evidence" value="ECO:0007669"/>
    <property type="project" value="InterPro"/>
</dbReference>
<keyword evidence="5" id="KW-1185">Reference proteome</keyword>
<name>A0A8C5SCU5_LATLA</name>
<dbReference type="GO" id="GO:0005576">
    <property type="term" value="C:extracellular region"/>
    <property type="evidence" value="ECO:0007669"/>
    <property type="project" value="InterPro"/>
</dbReference>
<feature type="signal peptide" evidence="2">
    <location>
        <begin position="1"/>
        <end position="19"/>
    </location>
</feature>
<evidence type="ECO:0000313" key="5">
    <source>
        <dbReference type="Proteomes" id="UP000694406"/>
    </source>
</evidence>
<dbReference type="InterPro" id="IPR017857">
    <property type="entry name" value="Coagulation_fac-like_Gla_dom"/>
</dbReference>
<dbReference type="Pfam" id="PF00594">
    <property type="entry name" value="Gla"/>
    <property type="match status" value="1"/>
</dbReference>
<proteinExistence type="predicted"/>
<reference evidence="4" key="2">
    <citation type="submission" date="2025-09" db="UniProtKB">
        <authorList>
            <consortium name="Ensembl"/>
        </authorList>
    </citation>
    <scope>IDENTIFICATION</scope>
</reference>
<dbReference type="AlphaFoldDB" id="A0A8C5SCU5"/>
<dbReference type="InterPro" id="IPR000294">
    <property type="entry name" value="GLA_domain"/>
</dbReference>
<dbReference type="SUPFAM" id="SSF57630">
    <property type="entry name" value="GLA-domain"/>
    <property type="match status" value="1"/>
</dbReference>
<protein>
    <recommendedName>
        <fullName evidence="3">Gla domain-containing protein</fullName>
    </recommendedName>
</protein>
<evidence type="ECO:0000313" key="4">
    <source>
        <dbReference type="Ensembl" id="ENSLLTP00000016116.1"/>
    </source>
</evidence>
<organism evidence="4 5">
    <name type="scientific">Laticauda laticaudata</name>
    <name type="common">Blue-ringed sea krait</name>
    <name type="synonym">Blue-lipped sea krait</name>
    <dbReference type="NCBI Taxonomy" id="8630"/>
    <lineage>
        <taxon>Eukaryota</taxon>
        <taxon>Metazoa</taxon>
        <taxon>Chordata</taxon>
        <taxon>Craniata</taxon>
        <taxon>Vertebrata</taxon>
        <taxon>Euteleostomi</taxon>
        <taxon>Lepidosauria</taxon>
        <taxon>Squamata</taxon>
        <taxon>Bifurcata</taxon>
        <taxon>Unidentata</taxon>
        <taxon>Episquamata</taxon>
        <taxon>Toxicofera</taxon>
        <taxon>Serpentes</taxon>
        <taxon>Colubroidea</taxon>
        <taxon>Elapidae</taxon>
        <taxon>Laticaudinae</taxon>
        <taxon>Laticauda</taxon>
    </lineage>
</organism>
<dbReference type="PROSITE" id="PS50998">
    <property type="entry name" value="GLA_2"/>
    <property type="match status" value="1"/>
</dbReference>
<evidence type="ECO:0000256" key="2">
    <source>
        <dbReference type="SAM" id="SignalP"/>
    </source>
</evidence>
<dbReference type="GeneTree" id="ENSGT00960000187127"/>
<feature type="domain" description="Gla" evidence="3">
    <location>
        <begin position="19"/>
        <end position="72"/>
    </location>
</feature>
<keyword evidence="1" id="KW-1015">Disulfide bond</keyword>
<keyword evidence="2" id="KW-0732">Signal</keyword>